<name>A0A2H9PBP3_9BACT</name>
<organism evidence="1 2">
    <name type="scientific">Candidatus Desantisbacteria bacterium CG_4_10_14_0_8_um_filter_39_17</name>
    <dbReference type="NCBI Taxonomy" id="1974542"/>
    <lineage>
        <taxon>Bacteria</taxon>
        <taxon>Candidatus Desantisiibacteriota</taxon>
    </lineage>
</organism>
<dbReference type="Proteomes" id="UP000234145">
    <property type="component" value="Unassembled WGS sequence"/>
</dbReference>
<proteinExistence type="predicted"/>
<gene>
    <name evidence="1" type="ORF">COY51_02975</name>
</gene>
<protein>
    <submittedName>
        <fullName evidence="1">Uncharacterized protein</fullName>
    </submittedName>
</protein>
<reference evidence="2" key="1">
    <citation type="submission" date="2017-09" db="EMBL/GenBank/DDBJ databases">
        <title>Depth-based differentiation of microbial function through sediment-hosted aquifers and enrichment of novel symbionts in the deep terrestrial subsurface.</title>
        <authorList>
            <person name="Probst A.J."/>
            <person name="Ladd B."/>
            <person name="Jarett J.K."/>
            <person name="Geller-Mcgrath D.E."/>
            <person name="Sieber C.M.K."/>
            <person name="Emerson J.B."/>
            <person name="Anantharaman K."/>
            <person name="Thomas B.C."/>
            <person name="Malmstrom R."/>
            <person name="Stieglmeier M."/>
            <person name="Klingl A."/>
            <person name="Woyke T."/>
            <person name="Ryan C.M."/>
            <person name="Banfield J.F."/>
        </authorList>
    </citation>
    <scope>NUCLEOTIDE SEQUENCE [LARGE SCALE GENOMIC DNA]</scope>
</reference>
<accession>A0A2H9PBP3</accession>
<evidence type="ECO:0000313" key="2">
    <source>
        <dbReference type="Proteomes" id="UP000234145"/>
    </source>
</evidence>
<dbReference type="AlphaFoldDB" id="A0A2H9PBP3"/>
<evidence type="ECO:0000313" key="1">
    <source>
        <dbReference type="EMBL" id="PIZ16365.1"/>
    </source>
</evidence>
<comment type="caution">
    <text evidence="1">The sequence shown here is derived from an EMBL/GenBank/DDBJ whole genome shotgun (WGS) entry which is preliminary data.</text>
</comment>
<dbReference type="EMBL" id="PFMS01000050">
    <property type="protein sequence ID" value="PIZ16365.1"/>
    <property type="molecule type" value="Genomic_DNA"/>
</dbReference>
<sequence>MSTLLEGYQWQLIVFSDLTRKQSLSKHFQNLVVTLDTEGGCFSSFNGIEVLKDKPEAYK</sequence>